<organism evidence="7 8">
    <name type="scientific">Ornithinimicrobium ciconiae</name>
    <dbReference type="NCBI Taxonomy" id="2594265"/>
    <lineage>
        <taxon>Bacteria</taxon>
        <taxon>Bacillati</taxon>
        <taxon>Actinomycetota</taxon>
        <taxon>Actinomycetes</taxon>
        <taxon>Micrococcales</taxon>
        <taxon>Ornithinimicrobiaceae</taxon>
        <taxon>Ornithinimicrobium</taxon>
    </lineage>
</organism>
<protein>
    <submittedName>
        <fullName evidence="7">Branched-chain amino acid ABC transporter permease</fullName>
    </submittedName>
</protein>
<dbReference type="Pfam" id="PF02653">
    <property type="entry name" value="BPD_transp_2"/>
    <property type="match status" value="1"/>
</dbReference>
<keyword evidence="8" id="KW-1185">Reference proteome</keyword>
<evidence type="ECO:0000256" key="5">
    <source>
        <dbReference type="ARBA" id="ARBA00023136"/>
    </source>
</evidence>
<comment type="subcellular location">
    <subcellularLocation>
        <location evidence="1">Cell membrane</location>
        <topology evidence="1">Multi-pass membrane protein</topology>
    </subcellularLocation>
</comment>
<proteinExistence type="predicted"/>
<dbReference type="AlphaFoldDB" id="A0A516GBF7"/>
<feature type="transmembrane region" description="Helical" evidence="6">
    <location>
        <begin position="262"/>
        <end position="279"/>
    </location>
</feature>
<keyword evidence="4 6" id="KW-1133">Transmembrane helix</keyword>
<evidence type="ECO:0000256" key="2">
    <source>
        <dbReference type="ARBA" id="ARBA00022475"/>
    </source>
</evidence>
<feature type="transmembrane region" description="Helical" evidence="6">
    <location>
        <begin position="233"/>
        <end position="255"/>
    </location>
</feature>
<evidence type="ECO:0000256" key="3">
    <source>
        <dbReference type="ARBA" id="ARBA00022692"/>
    </source>
</evidence>
<dbReference type="KEGG" id="orz:FNH13_11440"/>
<dbReference type="GO" id="GO:0015658">
    <property type="term" value="F:branched-chain amino acid transmembrane transporter activity"/>
    <property type="evidence" value="ECO:0007669"/>
    <property type="project" value="InterPro"/>
</dbReference>
<sequence length="325" mass="34993">MNWGSILNNTASFMLSPETIGFMLAALGLAVHFGYAGLLNFGMAGFMAIGAYSYAISILSFGFPWWGGILVSIVAAVIFAIILGIPTLKLRGDYLAIVTIAAAEIVRLLFQSRVFDEWTNSADGLGGYHTSFREANPLPAGTFGFGPWEFTSDQWWSRLFGLCLVVIGLLVVWLIMRSPWGRVLKGIREDEDAVRSLGKNVYLYKMQALIVGGVLGSLGGVVIALPSAVIPQYYLPSLTFFVWTALLLGGAATLFGPILGALLYWGVMAFLAGVLPAMASEGWLPLSSAAAGNFRFVLVGIALMLLVAFRPQGLLGNKKEMTFVK</sequence>
<evidence type="ECO:0000256" key="4">
    <source>
        <dbReference type="ARBA" id="ARBA00022989"/>
    </source>
</evidence>
<dbReference type="PANTHER" id="PTHR30482:SF10">
    <property type="entry name" value="HIGH-AFFINITY BRANCHED-CHAIN AMINO ACID TRANSPORT PROTEIN BRAE"/>
    <property type="match status" value="1"/>
</dbReference>
<dbReference type="InterPro" id="IPR043428">
    <property type="entry name" value="LivM-like"/>
</dbReference>
<feature type="transmembrane region" description="Helical" evidence="6">
    <location>
        <begin position="155"/>
        <end position="176"/>
    </location>
</feature>
<reference evidence="7 8" key="1">
    <citation type="submission" date="2019-07" db="EMBL/GenBank/DDBJ databases">
        <title>complete genome sequencing of Ornithinimicrobium sp. H23M54.</title>
        <authorList>
            <person name="Bae J.-W."/>
            <person name="Lee S.-Y."/>
        </authorList>
    </citation>
    <scope>NUCLEOTIDE SEQUENCE [LARGE SCALE GENOMIC DNA]</scope>
    <source>
        <strain evidence="7 8">H23M54</strain>
    </source>
</reference>
<feature type="transmembrane region" description="Helical" evidence="6">
    <location>
        <begin position="208"/>
        <end position="227"/>
    </location>
</feature>
<name>A0A516GBF7_9MICO</name>
<evidence type="ECO:0000313" key="8">
    <source>
        <dbReference type="Proteomes" id="UP000315395"/>
    </source>
</evidence>
<evidence type="ECO:0000256" key="1">
    <source>
        <dbReference type="ARBA" id="ARBA00004651"/>
    </source>
</evidence>
<feature type="transmembrane region" description="Helical" evidence="6">
    <location>
        <begin position="291"/>
        <end position="309"/>
    </location>
</feature>
<feature type="transmembrane region" description="Helical" evidence="6">
    <location>
        <begin position="12"/>
        <end position="31"/>
    </location>
</feature>
<dbReference type="Proteomes" id="UP000315395">
    <property type="component" value="Chromosome"/>
</dbReference>
<feature type="transmembrane region" description="Helical" evidence="6">
    <location>
        <begin position="65"/>
        <end position="85"/>
    </location>
</feature>
<evidence type="ECO:0000313" key="7">
    <source>
        <dbReference type="EMBL" id="QDO88863.1"/>
    </source>
</evidence>
<dbReference type="GO" id="GO:0005886">
    <property type="term" value="C:plasma membrane"/>
    <property type="evidence" value="ECO:0007669"/>
    <property type="project" value="UniProtKB-SubCell"/>
</dbReference>
<dbReference type="OrthoDB" id="9814461at2"/>
<dbReference type="EMBL" id="CP041616">
    <property type="protein sequence ID" value="QDO88863.1"/>
    <property type="molecule type" value="Genomic_DNA"/>
</dbReference>
<dbReference type="RefSeq" id="WP_143783540.1">
    <property type="nucleotide sequence ID" value="NZ_CP041616.1"/>
</dbReference>
<keyword evidence="5 6" id="KW-0472">Membrane</keyword>
<gene>
    <name evidence="7" type="ORF">FNH13_11440</name>
</gene>
<keyword evidence="2" id="KW-1003">Cell membrane</keyword>
<accession>A0A516GBF7</accession>
<dbReference type="PANTHER" id="PTHR30482">
    <property type="entry name" value="HIGH-AFFINITY BRANCHED-CHAIN AMINO ACID TRANSPORT SYSTEM PERMEASE"/>
    <property type="match status" value="1"/>
</dbReference>
<keyword evidence="3 6" id="KW-0812">Transmembrane</keyword>
<dbReference type="CDD" id="cd06581">
    <property type="entry name" value="TM_PBP1_LivM_like"/>
    <property type="match status" value="1"/>
</dbReference>
<evidence type="ECO:0000256" key="6">
    <source>
        <dbReference type="SAM" id="Phobius"/>
    </source>
</evidence>
<dbReference type="InterPro" id="IPR001851">
    <property type="entry name" value="ABC_transp_permease"/>
</dbReference>